<proteinExistence type="predicted"/>
<keyword evidence="2" id="KW-1185">Reference proteome</keyword>
<evidence type="ECO:0000256" key="1">
    <source>
        <dbReference type="SAM" id="SignalP"/>
    </source>
</evidence>
<dbReference type="SUPFAM" id="SSF53335">
    <property type="entry name" value="S-adenosyl-L-methionine-dependent methyltransferases"/>
    <property type="match status" value="1"/>
</dbReference>
<accession>A0A183USC0</accession>
<dbReference type="Gene3D" id="3.40.50.150">
    <property type="entry name" value="Vaccinia Virus protein VP39"/>
    <property type="match status" value="1"/>
</dbReference>
<organism evidence="2 3">
    <name type="scientific">Toxocara canis</name>
    <name type="common">Canine roundworm</name>
    <dbReference type="NCBI Taxonomy" id="6265"/>
    <lineage>
        <taxon>Eukaryota</taxon>
        <taxon>Metazoa</taxon>
        <taxon>Ecdysozoa</taxon>
        <taxon>Nematoda</taxon>
        <taxon>Chromadorea</taxon>
        <taxon>Rhabditida</taxon>
        <taxon>Spirurina</taxon>
        <taxon>Ascaridomorpha</taxon>
        <taxon>Ascaridoidea</taxon>
        <taxon>Toxocaridae</taxon>
        <taxon>Toxocara</taxon>
    </lineage>
</organism>
<sequence>LFALLVSFTLILFRREQQEWRRNEQLTSANNYLDVMKRCRQLLLDLELRFDSDKPTLHANYFDAYAKLLCPWKAEEKALSILEFGIGGFGDEKKGGGDLLTWAEFFPSAHVIVGVDISKKSFHVPPNVKMIQVNQTNEMAIRKICKHHGPFDLIVDDASHMCDDTITTFKLIWHCLKSESIYILEDTQSSYSNTASCSKGVNANWTSINFFKRLIDENNFAKIEKSTGDANFEWSAYAKKLTGIHFYHNLLIITKG</sequence>
<dbReference type="Proteomes" id="UP000050794">
    <property type="component" value="Unassembled WGS sequence"/>
</dbReference>
<evidence type="ECO:0000313" key="2">
    <source>
        <dbReference type="Proteomes" id="UP000050794"/>
    </source>
</evidence>
<protein>
    <submittedName>
        <fullName evidence="3">Class I SAM-dependent methyltransferase</fullName>
    </submittedName>
</protein>
<dbReference type="WBParaSite" id="TCNE_0001139001-mRNA-1">
    <property type="protein sequence ID" value="TCNE_0001139001-mRNA-1"/>
    <property type="gene ID" value="TCNE_0001139001"/>
</dbReference>
<keyword evidence="1" id="KW-0732">Signal</keyword>
<evidence type="ECO:0000313" key="3">
    <source>
        <dbReference type="WBParaSite" id="TCNE_0001139001-mRNA-1"/>
    </source>
</evidence>
<reference evidence="3" key="1">
    <citation type="submission" date="2016-06" db="UniProtKB">
        <authorList>
            <consortium name="WormBaseParasite"/>
        </authorList>
    </citation>
    <scope>IDENTIFICATION</scope>
</reference>
<name>A0A183USC0_TOXCA</name>
<feature type="signal peptide" evidence="1">
    <location>
        <begin position="1"/>
        <end position="18"/>
    </location>
</feature>
<dbReference type="AlphaFoldDB" id="A0A183USC0"/>
<feature type="chain" id="PRO_5008154810" evidence="1">
    <location>
        <begin position="19"/>
        <end position="256"/>
    </location>
</feature>
<dbReference type="InterPro" id="IPR029063">
    <property type="entry name" value="SAM-dependent_MTases_sf"/>
</dbReference>